<keyword evidence="1" id="KW-1185">Reference proteome</keyword>
<reference evidence="2" key="1">
    <citation type="submission" date="2017-02" db="UniProtKB">
        <authorList>
            <consortium name="WormBaseParasite"/>
        </authorList>
    </citation>
    <scope>IDENTIFICATION</scope>
</reference>
<dbReference type="AlphaFoldDB" id="A0A0M3HUV5"/>
<evidence type="ECO:0000313" key="2">
    <source>
        <dbReference type="WBParaSite" id="ALUE_0000663401-mRNA-1"/>
    </source>
</evidence>
<accession>A0A0M3HUV5</accession>
<dbReference type="Proteomes" id="UP000036681">
    <property type="component" value="Unplaced"/>
</dbReference>
<dbReference type="WBParaSite" id="ALUE_0000663401-mRNA-1">
    <property type="protein sequence ID" value="ALUE_0000663401-mRNA-1"/>
    <property type="gene ID" value="ALUE_0000663401"/>
</dbReference>
<organism evidence="1 2">
    <name type="scientific">Ascaris lumbricoides</name>
    <name type="common">Giant roundworm</name>
    <dbReference type="NCBI Taxonomy" id="6252"/>
    <lineage>
        <taxon>Eukaryota</taxon>
        <taxon>Metazoa</taxon>
        <taxon>Ecdysozoa</taxon>
        <taxon>Nematoda</taxon>
        <taxon>Chromadorea</taxon>
        <taxon>Rhabditida</taxon>
        <taxon>Spirurina</taxon>
        <taxon>Ascaridomorpha</taxon>
        <taxon>Ascaridoidea</taxon>
        <taxon>Ascarididae</taxon>
        <taxon>Ascaris</taxon>
    </lineage>
</organism>
<evidence type="ECO:0000313" key="1">
    <source>
        <dbReference type="Proteomes" id="UP000036681"/>
    </source>
</evidence>
<sequence length="79" mass="8993">MYALWSNLCAPRINRCMPTSIIAGYSSLIDGTNDFYSVSSDGTSSKDRYLYLDVFYKFKVVRLVENTSSTYPPFKSSRP</sequence>
<name>A0A0M3HUV5_ASCLU</name>
<proteinExistence type="predicted"/>
<protein>
    <submittedName>
        <fullName evidence="2">Secreted protein</fullName>
    </submittedName>
</protein>